<keyword evidence="5" id="KW-1185">Reference proteome</keyword>
<evidence type="ECO:0000256" key="2">
    <source>
        <dbReference type="ARBA" id="ARBA00023043"/>
    </source>
</evidence>
<dbReference type="PANTHER" id="PTHR24198:SF165">
    <property type="entry name" value="ANKYRIN REPEAT-CONTAINING PROTEIN-RELATED"/>
    <property type="match status" value="1"/>
</dbReference>
<protein>
    <submittedName>
        <fullName evidence="4 6">Ankyrin</fullName>
    </submittedName>
</protein>
<dbReference type="Gene3D" id="1.25.40.20">
    <property type="entry name" value="Ankyrin repeat-containing domain"/>
    <property type="match status" value="3"/>
</dbReference>
<dbReference type="InterPro" id="IPR002110">
    <property type="entry name" value="Ankyrin_rpt"/>
</dbReference>
<dbReference type="AlphaFoldDB" id="A0A6A6YJP8"/>
<evidence type="ECO:0000313" key="4">
    <source>
        <dbReference type="EMBL" id="KAF2808147.1"/>
    </source>
</evidence>
<dbReference type="SUPFAM" id="SSF48403">
    <property type="entry name" value="Ankyrin repeat"/>
    <property type="match status" value="2"/>
</dbReference>
<proteinExistence type="predicted"/>
<evidence type="ECO:0000313" key="6">
    <source>
        <dbReference type="RefSeq" id="XP_033575111.1"/>
    </source>
</evidence>
<gene>
    <name evidence="4 6" type="ORF">BDZ99DRAFT_572051</name>
</gene>
<dbReference type="EMBL" id="MU003703">
    <property type="protein sequence ID" value="KAF2808147.1"/>
    <property type="molecule type" value="Genomic_DNA"/>
</dbReference>
<sequence>MFHPLNCALAFPPIRYAMKWTKIERRMIAELLIEKGADSNVPFPDGDYPIHKVVEDFREEYRTDVPDAGHDQDFKKMSREHFTLLMSRCSNIDIQNSEGNTALHIVLQHRYYSWSNLGGLGYAQMLLEAGADPFLPDHSGKTPYEHSLDVSTSSTSSDWTALKFRTDDFYTLLHFFTSCALKSNRVQLIPAKLVYEQAYAEHCLKLLFKYLLRHNASGKLENGTWPAIDWMNEFPDDWDTEFVIPFLQYAQQLGKNNNVIGSRIMKLLETFLGRFSVRIDGLLDNSTRRDQPIWAADEKVGRLELEAVELIPRLGADPMGLSASSVYWPRRNITFPSPVPHTFRAQSPKILKLFIEHGVDLTWSFAAGNILHQAVENDNVPMNKILLEAGVDVDISGTSDGFTPLNRALVLTHLPHMYQGPNKLERRMIATLLIQHGADVNIPSPDGDYPIHSVVKHFHDRSFQYLGSSSVSRVVEFFYHYGDSDKMGRKYFRMLMSRCSNINVQNREGKTALHVALQRKAPFPYRPNDLGYAEMLLVKGADPFLPDSFGKTPYQYALNASNWGADESVGMLALNCPFNQLYDQIHFLTAMALKIDRVQPIPARLVYEQAFAEHCLKPLPRKIFPPFPAYAGQPPPRELHIDPRIVKVFLDVMHALEQFPPKVGPIGLKKLDRSFWNQYSEGIINPTFKADVHMLEWREECQGWPDWTPEEWQKWRDSRCWMKEAEG</sequence>
<dbReference type="GeneID" id="54469054"/>
<accession>A0A6A6YJP8</accession>
<feature type="repeat" description="ANK" evidence="3">
    <location>
        <begin position="366"/>
        <end position="398"/>
    </location>
</feature>
<dbReference type="RefSeq" id="XP_033575111.1">
    <property type="nucleotide sequence ID" value="XM_033728161.1"/>
</dbReference>
<reference evidence="6" key="3">
    <citation type="submission" date="2025-04" db="UniProtKB">
        <authorList>
            <consortium name="RefSeq"/>
        </authorList>
    </citation>
    <scope>IDENTIFICATION</scope>
    <source>
        <strain evidence="6">CBS 304.34</strain>
    </source>
</reference>
<dbReference type="PANTHER" id="PTHR24198">
    <property type="entry name" value="ANKYRIN REPEAT AND PROTEIN KINASE DOMAIN-CONTAINING PROTEIN"/>
    <property type="match status" value="1"/>
</dbReference>
<reference evidence="6" key="2">
    <citation type="submission" date="2020-04" db="EMBL/GenBank/DDBJ databases">
        <authorList>
            <consortium name="NCBI Genome Project"/>
        </authorList>
    </citation>
    <scope>NUCLEOTIDE SEQUENCE</scope>
    <source>
        <strain evidence="6">CBS 304.34</strain>
    </source>
</reference>
<dbReference type="SMART" id="SM00248">
    <property type="entry name" value="ANK"/>
    <property type="match status" value="7"/>
</dbReference>
<feature type="repeat" description="ANK" evidence="3">
    <location>
        <begin position="98"/>
        <end position="138"/>
    </location>
</feature>
<reference evidence="4 6" key="1">
    <citation type="journal article" date="2020" name="Stud. Mycol.">
        <title>101 Dothideomycetes genomes: a test case for predicting lifestyles and emergence of pathogens.</title>
        <authorList>
            <person name="Haridas S."/>
            <person name="Albert R."/>
            <person name="Binder M."/>
            <person name="Bloem J."/>
            <person name="Labutti K."/>
            <person name="Salamov A."/>
            <person name="Andreopoulos B."/>
            <person name="Baker S."/>
            <person name="Barry K."/>
            <person name="Bills G."/>
            <person name="Bluhm B."/>
            <person name="Cannon C."/>
            <person name="Castanera R."/>
            <person name="Culley D."/>
            <person name="Daum C."/>
            <person name="Ezra D."/>
            <person name="Gonzalez J."/>
            <person name="Henrissat B."/>
            <person name="Kuo A."/>
            <person name="Liang C."/>
            <person name="Lipzen A."/>
            <person name="Lutzoni F."/>
            <person name="Magnuson J."/>
            <person name="Mondo S."/>
            <person name="Nolan M."/>
            <person name="Ohm R."/>
            <person name="Pangilinan J."/>
            <person name="Park H.-J."/>
            <person name="Ramirez L."/>
            <person name="Alfaro M."/>
            <person name="Sun H."/>
            <person name="Tritt A."/>
            <person name="Yoshinaga Y."/>
            <person name="Zwiers L.-H."/>
            <person name="Turgeon B."/>
            <person name="Goodwin S."/>
            <person name="Spatafora J."/>
            <person name="Crous P."/>
            <person name="Grigoriev I."/>
        </authorList>
    </citation>
    <scope>NUCLEOTIDE SEQUENCE</scope>
    <source>
        <strain evidence="4 6">CBS 304.34</strain>
    </source>
</reference>
<keyword evidence="2 3" id="KW-0040">ANK repeat</keyword>
<evidence type="ECO:0000256" key="1">
    <source>
        <dbReference type="ARBA" id="ARBA00022737"/>
    </source>
</evidence>
<evidence type="ECO:0000313" key="5">
    <source>
        <dbReference type="Proteomes" id="UP000504636"/>
    </source>
</evidence>
<dbReference type="OrthoDB" id="20872at2759"/>
<evidence type="ECO:0000256" key="3">
    <source>
        <dbReference type="PROSITE-ProRule" id="PRU00023"/>
    </source>
</evidence>
<dbReference type="PROSITE" id="PS50088">
    <property type="entry name" value="ANK_REPEAT"/>
    <property type="match status" value="2"/>
</dbReference>
<name>A0A6A6YJP8_9PEZI</name>
<dbReference type="Proteomes" id="UP000504636">
    <property type="component" value="Unplaced"/>
</dbReference>
<dbReference type="InterPro" id="IPR036770">
    <property type="entry name" value="Ankyrin_rpt-contain_sf"/>
</dbReference>
<keyword evidence="1" id="KW-0677">Repeat</keyword>
<organism evidence="4">
    <name type="scientific">Mytilinidion resinicola</name>
    <dbReference type="NCBI Taxonomy" id="574789"/>
    <lineage>
        <taxon>Eukaryota</taxon>
        <taxon>Fungi</taxon>
        <taxon>Dikarya</taxon>
        <taxon>Ascomycota</taxon>
        <taxon>Pezizomycotina</taxon>
        <taxon>Dothideomycetes</taxon>
        <taxon>Pleosporomycetidae</taxon>
        <taxon>Mytilinidiales</taxon>
        <taxon>Mytilinidiaceae</taxon>
        <taxon>Mytilinidion</taxon>
    </lineage>
</organism>